<dbReference type="SMART" id="SM00530">
    <property type="entry name" value="HTH_XRE"/>
    <property type="match status" value="1"/>
</dbReference>
<dbReference type="AlphaFoldDB" id="A0A127EFQ8"/>
<dbReference type="PATRIC" id="fig|1502.177.peg.605"/>
<reference evidence="4 6" key="2">
    <citation type="submission" date="2020-12" db="EMBL/GenBank/DDBJ databases">
        <title>Comparative genomics of Clostridium perfringens reveals patterns of host-associated phylogenetic clades and virulence factors.</title>
        <authorList>
            <person name="Smith A.H."/>
            <person name="Geier R."/>
        </authorList>
    </citation>
    <scope>NUCLEOTIDE SEQUENCE [LARGE SCALE GENOMIC DNA]</scope>
    <source>
        <strain evidence="4 6">CHD15829P</strain>
    </source>
</reference>
<keyword evidence="1" id="KW-0238">DNA-binding</keyword>
<evidence type="ECO:0000259" key="2">
    <source>
        <dbReference type="PROSITE" id="PS50943"/>
    </source>
</evidence>
<evidence type="ECO:0000313" key="5">
    <source>
        <dbReference type="Proteomes" id="UP000070260"/>
    </source>
</evidence>
<dbReference type="PROSITE" id="PS50943">
    <property type="entry name" value="HTH_CROC1"/>
    <property type="match status" value="1"/>
</dbReference>
<gene>
    <name evidence="3" type="ORF">JFP838_03090</name>
    <name evidence="4" type="ORF">JJB78_10145</name>
</gene>
<reference evidence="3 5" key="1">
    <citation type="journal article" date="2016" name="PLoS ONE">
        <title>Plasmid Characterization and Chromosome Analysis of Two netF+ Clostridium perfringens Isolates Associated with Foal and Canine Necrotizing Enteritis.</title>
        <authorList>
            <person name="Mehdizadeh Gohari I."/>
            <person name="Kropinski A.M."/>
            <person name="Weese S.J."/>
            <person name="Parreira V.R."/>
            <person name="Whitehead A.E."/>
            <person name="Boerlin P."/>
            <person name="Prescott J.F."/>
        </authorList>
    </citation>
    <scope>NUCLEOTIDE SEQUENCE [LARGE SCALE GENOMIC DNA]</scope>
    <source>
        <strain evidence="3 5">JP838</strain>
    </source>
</reference>
<evidence type="ECO:0000256" key="1">
    <source>
        <dbReference type="ARBA" id="ARBA00023125"/>
    </source>
</evidence>
<sequence>MKSKNEEVNLSKNLKENRLKKNLTQRELAKKCGLDFHTISLNENKERNSSFEIILRLALGLNISLEELLVG</sequence>
<feature type="domain" description="HTH cro/C1-type" evidence="2">
    <location>
        <begin position="14"/>
        <end position="68"/>
    </location>
</feature>
<organism evidence="3 5">
    <name type="scientific">Clostridium perfringens</name>
    <dbReference type="NCBI Taxonomy" id="1502"/>
    <lineage>
        <taxon>Bacteria</taxon>
        <taxon>Bacillati</taxon>
        <taxon>Bacillota</taxon>
        <taxon>Clostridia</taxon>
        <taxon>Eubacteriales</taxon>
        <taxon>Clostridiaceae</taxon>
        <taxon>Clostridium</taxon>
    </lineage>
</organism>
<accession>A0A127EFQ8</accession>
<dbReference type="InterPro" id="IPR010982">
    <property type="entry name" value="Lambda_DNA-bd_dom_sf"/>
</dbReference>
<dbReference type="EMBL" id="CP010994">
    <property type="protein sequence ID" value="AMN34779.1"/>
    <property type="molecule type" value="Genomic_DNA"/>
</dbReference>
<dbReference type="OrthoDB" id="9793277at2"/>
<evidence type="ECO:0000313" key="6">
    <source>
        <dbReference type="Proteomes" id="UP000668358"/>
    </source>
</evidence>
<dbReference type="Proteomes" id="UP000668358">
    <property type="component" value="Unassembled WGS sequence"/>
</dbReference>
<proteinExistence type="predicted"/>
<dbReference type="GO" id="GO:0003677">
    <property type="term" value="F:DNA binding"/>
    <property type="evidence" value="ECO:0007669"/>
    <property type="project" value="UniProtKB-KW"/>
</dbReference>
<dbReference type="CDD" id="cd00093">
    <property type="entry name" value="HTH_XRE"/>
    <property type="match status" value="1"/>
</dbReference>
<dbReference type="Pfam" id="PF01381">
    <property type="entry name" value="HTH_3"/>
    <property type="match status" value="1"/>
</dbReference>
<name>A0A127EFQ8_CLOPF</name>
<dbReference type="PANTHER" id="PTHR46558:SF4">
    <property type="entry name" value="DNA-BIDING PHAGE PROTEIN"/>
    <property type="match status" value="1"/>
</dbReference>
<evidence type="ECO:0000313" key="3">
    <source>
        <dbReference type="EMBL" id="AMN34779.1"/>
    </source>
</evidence>
<dbReference type="Gene3D" id="1.10.260.40">
    <property type="entry name" value="lambda repressor-like DNA-binding domains"/>
    <property type="match status" value="1"/>
</dbReference>
<dbReference type="Proteomes" id="UP000070260">
    <property type="component" value="Chromosome"/>
</dbReference>
<dbReference type="SUPFAM" id="SSF47413">
    <property type="entry name" value="lambda repressor-like DNA-binding domains"/>
    <property type="match status" value="1"/>
</dbReference>
<dbReference type="PANTHER" id="PTHR46558">
    <property type="entry name" value="TRACRIPTIONAL REGULATORY PROTEIN-RELATED-RELATED"/>
    <property type="match status" value="1"/>
</dbReference>
<dbReference type="EMBL" id="JAENRE010000004">
    <property type="protein sequence ID" value="MBO3416873.1"/>
    <property type="molecule type" value="Genomic_DNA"/>
</dbReference>
<protein>
    <submittedName>
        <fullName evidence="4">Helix-turn-helix transcriptional regulator</fullName>
    </submittedName>
    <submittedName>
        <fullName evidence="3">XRE family transcriptional regulator</fullName>
    </submittedName>
</protein>
<dbReference type="RefSeq" id="WP_061426470.1">
    <property type="nucleotide sequence ID" value="NZ_CATNZO010000001.1"/>
</dbReference>
<evidence type="ECO:0000313" key="4">
    <source>
        <dbReference type="EMBL" id="MBO3416873.1"/>
    </source>
</evidence>
<dbReference type="InterPro" id="IPR001387">
    <property type="entry name" value="Cro/C1-type_HTH"/>
</dbReference>